<keyword evidence="6 9" id="KW-0663">Pyridoxal phosphate</keyword>
<dbReference type="Gene3D" id="3.40.640.10">
    <property type="entry name" value="Type I PLP-dependent aspartate aminotransferase-like (Major domain)"/>
    <property type="match status" value="1"/>
</dbReference>
<dbReference type="KEGG" id="nva:G3M78_11145"/>
<evidence type="ECO:0000256" key="8">
    <source>
        <dbReference type="ARBA" id="ARBA00050040"/>
    </source>
</evidence>
<dbReference type="NCBIfam" id="TIGR03251">
    <property type="entry name" value="LAT_fam"/>
    <property type="match status" value="1"/>
</dbReference>
<dbReference type="PANTHER" id="PTHR43206">
    <property type="entry name" value="AMINOTRANSFERASE"/>
    <property type="match status" value="1"/>
</dbReference>
<dbReference type="GO" id="GO:0030170">
    <property type="term" value="F:pyridoxal phosphate binding"/>
    <property type="evidence" value="ECO:0007669"/>
    <property type="project" value="InterPro"/>
</dbReference>
<comment type="similarity">
    <text evidence="2 9">Belongs to the class-III pyridoxal-phosphate-dependent aminotransferase family.</text>
</comment>
<evidence type="ECO:0000256" key="3">
    <source>
        <dbReference type="ARBA" id="ARBA00013071"/>
    </source>
</evidence>
<dbReference type="Pfam" id="PF00202">
    <property type="entry name" value="Aminotran_3"/>
    <property type="match status" value="1"/>
</dbReference>
<dbReference type="InterPro" id="IPR015422">
    <property type="entry name" value="PyrdxlP-dep_Trfase_small"/>
</dbReference>
<protein>
    <recommendedName>
        <fullName evidence="8">L-lysine-epsilon aminotransferase</fullName>
        <ecNumber evidence="3">2.6.1.36</ecNumber>
    </recommendedName>
    <alternativeName>
        <fullName evidence="7">Lysine 6-aminotransferase</fullName>
    </alternativeName>
</protein>
<dbReference type="AlphaFoldDB" id="A0A7T0C3U9"/>
<evidence type="ECO:0000256" key="2">
    <source>
        <dbReference type="ARBA" id="ARBA00008954"/>
    </source>
</evidence>
<dbReference type="InterPro" id="IPR015421">
    <property type="entry name" value="PyrdxlP-dep_Trfase_major"/>
</dbReference>
<evidence type="ECO:0000256" key="1">
    <source>
        <dbReference type="ARBA" id="ARBA00001933"/>
    </source>
</evidence>
<evidence type="ECO:0000256" key="7">
    <source>
        <dbReference type="ARBA" id="ARBA00030921"/>
    </source>
</evidence>
<dbReference type="InterPro" id="IPR005814">
    <property type="entry name" value="Aminotrans_3"/>
</dbReference>
<dbReference type="GO" id="GO:0045484">
    <property type="term" value="F:L-lysine 6-transaminase activity"/>
    <property type="evidence" value="ECO:0007669"/>
    <property type="project" value="UniProtKB-EC"/>
</dbReference>
<evidence type="ECO:0000313" key="11">
    <source>
        <dbReference type="Proteomes" id="UP000594464"/>
    </source>
</evidence>
<proteinExistence type="inferred from homology"/>
<comment type="cofactor">
    <cofactor evidence="1">
        <name>pyridoxal 5'-phosphate</name>
        <dbReference type="ChEBI" id="CHEBI:597326"/>
    </cofactor>
</comment>
<dbReference type="Proteomes" id="UP000594464">
    <property type="component" value="Chromosome"/>
</dbReference>
<dbReference type="EMBL" id="CP048620">
    <property type="protein sequence ID" value="QPJ65917.1"/>
    <property type="molecule type" value="Genomic_DNA"/>
</dbReference>
<dbReference type="InterPro" id="IPR015424">
    <property type="entry name" value="PyrdxlP-dep_Trfase"/>
</dbReference>
<keyword evidence="4 10" id="KW-0032">Aminotransferase</keyword>
<evidence type="ECO:0000256" key="6">
    <source>
        <dbReference type="ARBA" id="ARBA00022898"/>
    </source>
</evidence>
<dbReference type="GO" id="GO:0017000">
    <property type="term" value="P:antibiotic biosynthetic process"/>
    <property type="evidence" value="ECO:0007669"/>
    <property type="project" value="InterPro"/>
</dbReference>
<accession>A0A7T0C3U9</accession>
<evidence type="ECO:0000256" key="5">
    <source>
        <dbReference type="ARBA" id="ARBA00022679"/>
    </source>
</evidence>
<dbReference type="InterPro" id="IPR017657">
    <property type="entry name" value="L-lysine_6-transaminase"/>
</dbReference>
<dbReference type="GO" id="GO:0009450">
    <property type="term" value="P:gamma-aminobutyric acid catabolic process"/>
    <property type="evidence" value="ECO:0007669"/>
    <property type="project" value="TreeGrafter"/>
</dbReference>
<keyword evidence="5 10" id="KW-0808">Transferase</keyword>
<organism evidence="10 11">
    <name type="scientific">Candidatus Nitrohelix vancouverensis</name>
    <dbReference type="NCBI Taxonomy" id="2705534"/>
    <lineage>
        <taxon>Bacteria</taxon>
        <taxon>Pseudomonadati</taxon>
        <taxon>Nitrospinota/Tectimicrobiota group</taxon>
        <taxon>Nitrospinota</taxon>
        <taxon>Nitrospinia</taxon>
        <taxon>Nitrospinales</taxon>
        <taxon>Nitrospinaceae</taxon>
        <taxon>Candidatus Nitrohelix</taxon>
    </lineage>
</organism>
<gene>
    <name evidence="10" type="ORF">G3M78_11145</name>
</gene>
<sequence>MKASKVDLPKVAVSQIKQFMLFTPPYLVVDFDKSQGSYLHDSLTQRSYLDFYTFFASLPVGFNHPELNEPAFLKEIYRTGKCKPANSDVLSVEMAEFVSAFHDMATPQGFDHFFFISGGALAVENAMKTAFDWKARKNIERGIHDKGSQILHFQKAFHGRTGYTLSVTNTFEPNKTKYFPKFNWPRVTSPYMQFPLTAENQRNVEILEEQTYREIDEAFKNNPNDIAAILIEPIQGEGGDNHFRAEFFQMLRKIADEKEALLIFDEVQTGLGLTGKMWCAEHFGVMPDIICFGKKAQVAGIMANERIQEVESVFTVPSRINSTFGGNLVDMVRCRKYLEIIEKENLLKNASDIGDYLLDGLIQLAGKYDFVGNVRGRGLMIAFDLPDSKSRNNFIDHLREAGCLVLACGERSVRLRPPLNLSVSEADEGLTHFEAGFKKVP</sequence>
<dbReference type="PIRSF" id="PIRSF000521">
    <property type="entry name" value="Transaminase_4ab_Lys_Orn"/>
    <property type="match status" value="1"/>
</dbReference>
<evidence type="ECO:0000313" key="10">
    <source>
        <dbReference type="EMBL" id="QPJ65917.1"/>
    </source>
</evidence>
<dbReference type="CDD" id="cd00610">
    <property type="entry name" value="OAT_like"/>
    <property type="match status" value="1"/>
</dbReference>
<name>A0A7T0C3U9_9BACT</name>
<dbReference type="SUPFAM" id="SSF53383">
    <property type="entry name" value="PLP-dependent transferases"/>
    <property type="match status" value="1"/>
</dbReference>
<dbReference type="PANTHER" id="PTHR43206:SF2">
    <property type="entry name" value="4-AMINOBUTYRATE AMINOTRANSFERASE GABT"/>
    <property type="match status" value="1"/>
</dbReference>
<reference evidence="11" key="1">
    <citation type="submission" date="2020-02" db="EMBL/GenBank/DDBJ databases">
        <title>Genomic and physiological characterization of two novel Nitrospinaceae genera.</title>
        <authorList>
            <person name="Mueller A.J."/>
            <person name="Jung M.-Y."/>
            <person name="Strachan C.R."/>
            <person name="Herbold C.W."/>
            <person name="Kirkegaard R.H."/>
            <person name="Daims H."/>
        </authorList>
    </citation>
    <scope>NUCLEOTIDE SEQUENCE [LARGE SCALE GENOMIC DNA]</scope>
</reference>
<evidence type="ECO:0000256" key="9">
    <source>
        <dbReference type="RuleBase" id="RU003560"/>
    </source>
</evidence>
<evidence type="ECO:0000256" key="4">
    <source>
        <dbReference type="ARBA" id="ARBA00022576"/>
    </source>
</evidence>
<dbReference type="EC" id="2.6.1.36" evidence="3"/>
<dbReference type="Gene3D" id="3.90.1150.10">
    <property type="entry name" value="Aspartate Aminotransferase, domain 1"/>
    <property type="match status" value="1"/>
</dbReference>